<feature type="transmembrane region" description="Helical" evidence="1">
    <location>
        <begin position="191"/>
        <end position="209"/>
    </location>
</feature>
<keyword evidence="3" id="KW-1185">Reference proteome</keyword>
<reference evidence="2 3" key="1">
    <citation type="submission" date="2019-11" db="EMBL/GenBank/DDBJ databases">
        <title>Gracilibacillus salitolerans sp. nov., a moderate halophile isolated from a saline soil in northwest China.</title>
        <authorList>
            <person name="Gan L."/>
        </authorList>
    </citation>
    <scope>NUCLEOTIDE SEQUENCE [LARGE SCALE GENOMIC DNA]</scope>
    <source>
        <strain evidence="2 3">SCU50</strain>
    </source>
</reference>
<feature type="transmembrane region" description="Helical" evidence="1">
    <location>
        <begin position="115"/>
        <end position="134"/>
    </location>
</feature>
<dbReference type="AlphaFoldDB" id="A0A5Q2TQV0"/>
<feature type="transmembrane region" description="Helical" evidence="1">
    <location>
        <begin position="48"/>
        <end position="66"/>
    </location>
</feature>
<keyword evidence="1" id="KW-1133">Transmembrane helix</keyword>
<dbReference type="RefSeq" id="WP_153792564.1">
    <property type="nucleotide sequence ID" value="NZ_CP045915.1"/>
</dbReference>
<keyword evidence="1" id="KW-0812">Transmembrane</keyword>
<organism evidence="2 3">
    <name type="scientific">Gracilibacillus salitolerans</name>
    <dbReference type="NCBI Taxonomy" id="2663022"/>
    <lineage>
        <taxon>Bacteria</taxon>
        <taxon>Bacillati</taxon>
        <taxon>Bacillota</taxon>
        <taxon>Bacilli</taxon>
        <taxon>Bacillales</taxon>
        <taxon>Bacillaceae</taxon>
        <taxon>Gracilibacillus</taxon>
    </lineage>
</organism>
<evidence type="ECO:0000313" key="2">
    <source>
        <dbReference type="EMBL" id="QGH36443.1"/>
    </source>
</evidence>
<feature type="transmembrane region" description="Helical" evidence="1">
    <location>
        <begin position="86"/>
        <end position="103"/>
    </location>
</feature>
<feature type="transmembrane region" description="Helical" evidence="1">
    <location>
        <begin position="140"/>
        <end position="156"/>
    </location>
</feature>
<accession>A0A5Q2TQV0</accession>
<sequence>MPQAWLLGPFVIKVDLVFMLVSFVLGFLFFYGVSPYEKGKRRGLLDRVSNILITLVVSIWIGKVVLQWSTFLSDPIAILAYPANTNAFYIAIIITILFSKWRWISTINQYYDHLYVFNTVFLAASFIYSFLHHIFYQTNWLYLIGLLLLLFFIIYYSDKKSPITISNTTLIGWGLLQTVIQTTIFQFSPHVIFYMLLVMIGVLQGYIYYRNGGICDEKMDH</sequence>
<evidence type="ECO:0000313" key="3">
    <source>
        <dbReference type="Proteomes" id="UP000339690"/>
    </source>
</evidence>
<gene>
    <name evidence="2" type="ORF">GI584_21385</name>
</gene>
<name>A0A5Q2TQV0_9BACI</name>
<protein>
    <submittedName>
        <fullName evidence="2">Uncharacterized protein</fullName>
    </submittedName>
</protein>
<feature type="transmembrane region" description="Helical" evidence="1">
    <location>
        <begin position="168"/>
        <end position="185"/>
    </location>
</feature>
<proteinExistence type="predicted"/>
<evidence type="ECO:0000256" key="1">
    <source>
        <dbReference type="SAM" id="Phobius"/>
    </source>
</evidence>
<dbReference type="KEGG" id="grc:GI584_21385"/>
<feature type="transmembrane region" description="Helical" evidence="1">
    <location>
        <begin position="16"/>
        <end position="36"/>
    </location>
</feature>
<dbReference type="EMBL" id="CP045915">
    <property type="protein sequence ID" value="QGH36443.1"/>
    <property type="molecule type" value="Genomic_DNA"/>
</dbReference>
<dbReference type="Proteomes" id="UP000339690">
    <property type="component" value="Chromosome"/>
</dbReference>
<keyword evidence="1" id="KW-0472">Membrane</keyword>